<proteinExistence type="predicted"/>
<keyword evidence="1" id="KW-0175">Coiled coil</keyword>
<dbReference type="AlphaFoldDB" id="A0A4V1CX15"/>
<protein>
    <recommendedName>
        <fullName evidence="5">Meckel syndrome type 1 protein</fullName>
    </recommendedName>
</protein>
<feature type="region of interest" description="Disordered" evidence="2">
    <location>
        <begin position="24"/>
        <end position="141"/>
    </location>
</feature>
<accession>A0A4V1CX15</accession>
<evidence type="ECO:0000256" key="2">
    <source>
        <dbReference type="SAM" id="MobiDB-lite"/>
    </source>
</evidence>
<feature type="compositionally biased region" description="Low complexity" evidence="2">
    <location>
        <begin position="304"/>
        <end position="353"/>
    </location>
</feature>
<feature type="compositionally biased region" description="Low complexity" evidence="2">
    <location>
        <begin position="486"/>
        <end position="508"/>
    </location>
</feature>
<dbReference type="EMBL" id="CP036295">
    <property type="protein sequence ID" value="QCC84640.1"/>
    <property type="molecule type" value="Genomic_DNA"/>
</dbReference>
<feature type="compositionally biased region" description="Pro residues" evidence="2">
    <location>
        <begin position="659"/>
        <end position="673"/>
    </location>
</feature>
<feature type="compositionally biased region" description="Low complexity" evidence="2">
    <location>
        <begin position="428"/>
        <end position="441"/>
    </location>
</feature>
<feature type="compositionally biased region" description="Low complexity" evidence="2">
    <location>
        <begin position="516"/>
        <end position="547"/>
    </location>
</feature>
<dbReference type="RefSeq" id="WP_136398874.1">
    <property type="nucleotide sequence ID" value="NZ_CP036295.1"/>
</dbReference>
<name>A0A4V1CX15_DESDE</name>
<sequence length="920" mass="93355">MVAKNTAETDEQIIDLTELIEKGEVPANDPSAQPLHNAAEAEVEQEKLQEHLRSLNDGSKPADAEIDDLLAQMDVKSEGQEDPADVALDFSAPSTQTDHPIDPNEQLNMPGMGDVDNLLNSLDIPPQPSEREPEAAEPETADQAVDALLNDFNAPAGQAPAGNGEPDLDELLAAVAGPLPTGGSSHIDDLLDAAHPAAPAAPAEAAADNALFSSDALDSMLHAAATGVDAATAPAPAPAAAPMPAPAPAPAPAAAPMSAPAPAPAPAAAPMSAPAPAAAPAAKTGTDFDIDSLLAAAAEDLQSSAEESPAEATPAPQAEVAAAKPAATQTASQAAPQAAAPAAAPAPSAAAKTNMDFDIDSLLAAAAEETQNAPDANPQPDVAAPAPQPSSEPAPQPAPMPAAAAAAKTNMDFDIDSLLAAAAEETQNAPDANPQPDVAAPAPQPSSEPVPQPAPMPAAAAAAKTDMDFDIDSLLAAAAEEPQDIPGEAQPQVAPQAAAAASAQPEAGYSNDDLDSLLASAAAGLDAAAPAPQPESAATAPAAAAPELEPPHDLNVDLDSLLAAVSGDQPPAGMEQPQPVQDEEQAQAQAPVAEQAEPDMLLANPAQTAPQEEQAPELTTDFNALQAAAKDEPLPADAPQDVAVQQSPEIMQDIMPDVLPEPQPAPQPEPQPEALPVMLAQDDMPDDTENAGQAEQQPDFLPAPLDETDPSEAESQAVLDATLAAASAEALETVMAQAKEASSHALDAFAQAFDASSRAADAAEAASKLAERVEQCERALQEAGERIIALETALESQIAASHELAAAALPRQELEGMFMEGHPLHQGLIECIGRAVTEAMAAMPAAAPAPQSNAADVQAIVDERLQPVITAARSATARIDALEIRLDALEPRFNDRVERAAAAAAARILREEIGRLLEDQ</sequence>
<feature type="compositionally biased region" description="Low complexity" evidence="2">
    <location>
        <begin position="372"/>
        <end position="385"/>
    </location>
</feature>
<feature type="compositionally biased region" description="Pro residues" evidence="2">
    <location>
        <begin position="235"/>
        <end position="267"/>
    </location>
</feature>
<feature type="compositionally biased region" description="Basic and acidic residues" evidence="2">
    <location>
        <begin position="44"/>
        <end position="54"/>
    </location>
</feature>
<feature type="coiled-coil region" evidence="1">
    <location>
        <begin position="759"/>
        <end position="793"/>
    </location>
</feature>
<organism evidence="3 4">
    <name type="scientific">Desulfovibrio desulfuricans</name>
    <dbReference type="NCBI Taxonomy" id="876"/>
    <lineage>
        <taxon>Bacteria</taxon>
        <taxon>Pseudomonadati</taxon>
        <taxon>Thermodesulfobacteriota</taxon>
        <taxon>Desulfovibrionia</taxon>
        <taxon>Desulfovibrionales</taxon>
        <taxon>Desulfovibrionaceae</taxon>
        <taxon>Desulfovibrio</taxon>
    </lineage>
</organism>
<evidence type="ECO:0000313" key="4">
    <source>
        <dbReference type="Proteomes" id="UP000297065"/>
    </source>
</evidence>
<feature type="compositionally biased region" description="Low complexity" evidence="2">
    <location>
        <begin position="575"/>
        <end position="599"/>
    </location>
</feature>
<dbReference type="Proteomes" id="UP000297065">
    <property type="component" value="Chromosome"/>
</dbReference>
<evidence type="ECO:0000313" key="3">
    <source>
        <dbReference type="EMBL" id="QCC84640.1"/>
    </source>
</evidence>
<gene>
    <name evidence="3" type="ORF">DDIC_01835</name>
</gene>
<reference evidence="3 4" key="1">
    <citation type="submission" date="2019-02" db="EMBL/GenBank/DDBJ databases">
        <title>Complete Genome Sequence of Desulfovibrio desulfuricans IC1, a Sulfonate Utilizing Anaerobe.</title>
        <authorList>
            <person name="Day L.A."/>
            <person name="De Leon K.B."/>
            <person name="Wall J.D."/>
        </authorList>
    </citation>
    <scope>NUCLEOTIDE SEQUENCE [LARGE SCALE GENOMIC DNA]</scope>
    <source>
        <strain evidence="3 4">IC1</strain>
    </source>
</reference>
<feature type="region of interest" description="Disordered" evidence="2">
    <location>
        <begin position="656"/>
        <end position="712"/>
    </location>
</feature>
<feature type="compositionally biased region" description="Pro residues" evidence="2">
    <location>
        <begin position="442"/>
        <end position="456"/>
    </location>
</feature>
<feature type="compositionally biased region" description="Low complexity" evidence="2">
    <location>
        <begin position="268"/>
        <end position="282"/>
    </location>
</feature>
<feature type="compositionally biased region" description="Pro residues" evidence="2">
    <location>
        <begin position="386"/>
        <end position="400"/>
    </location>
</feature>
<feature type="region of interest" description="Disordered" evidence="2">
    <location>
        <begin position="233"/>
        <end position="283"/>
    </location>
</feature>
<evidence type="ECO:0000256" key="1">
    <source>
        <dbReference type="SAM" id="Coils"/>
    </source>
</evidence>
<dbReference type="OrthoDB" id="5461433at2"/>
<evidence type="ECO:0008006" key="5">
    <source>
        <dbReference type="Google" id="ProtNLM"/>
    </source>
</evidence>
<feature type="region of interest" description="Disordered" evidence="2">
    <location>
        <begin position="300"/>
        <end position="641"/>
    </location>
</feature>